<dbReference type="AlphaFoldDB" id="A0A937W0X2"/>
<dbReference type="Gene3D" id="1.20.210.10">
    <property type="entry name" value="Cytochrome c oxidase-like, subunit I domain"/>
    <property type="match status" value="1"/>
</dbReference>
<dbReference type="EMBL" id="VGLS01000400">
    <property type="protein sequence ID" value="MBM3224766.1"/>
    <property type="molecule type" value="Genomic_DNA"/>
</dbReference>
<feature type="transmembrane region" description="Helical" evidence="1">
    <location>
        <begin position="80"/>
        <end position="98"/>
    </location>
</feature>
<sequence length="141" mass="15991">MPTLTRWFLKTAMLYFLVGFALGGLLLATLGWKRLPVFSVLQPVYWHILLVGWLMQCIFGVAYWMFPAFSKGQPHRSEKLGWFTYGALNLGLLIRTIVEPWHSLSPQTGIGWLLVPSAALQVAAGWAFVLNTWGRVRGRRS</sequence>
<keyword evidence="1" id="KW-0472">Membrane</keyword>
<evidence type="ECO:0000313" key="3">
    <source>
        <dbReference type="Proteomes" id="UP000712673"/>
    </source>
</evidence>
<dbReference type="InterPro" id="IPR036927">
    <property type="entry name" value="Cyt_c_oxase-like_su1_sf"/>
</dbReference>
<feature type="transmembrane region" description="Helical" evidence="1">
    <location>
        <begin position="110"/>
        <end position="133"/>
    </location>
</feature>
<gene>
    <name evidence="2" type="ORF">FJZ47_13305</name>
</gene>
<protein>
    <submittedName>
        <fullName evidence="2">Cbb3-type cytochrome c oxidase subunit I</fullName>
    </submittedName>
</protein>
<evidence type="ECO:0000256" key="1">
    <source>
        <dbReference type="SAM" id="Phobius"/>
    </source>
</evidence>
<keyword evidence="1" id="KW-0812">Transmembrane</keyword>
<proteinExistence type="predicted"/>
<feature type="transmembrane region" description="Helical" evidence="1">
    <location>
        <begin position="12"/>
        <end position="32"/>
    </location>
</feature>
<comment type="caution">
    <text evidence="2">The sequence shown here is derived from an EMBL/GenBank/DDBJ whole genome shotgun (WGS) entry which is preliminary data.</text>
</comment>
<reference evidence="2" key="1">
    <citation type="submission" date="2019-03" db="EMBL/GenBank/DDBJ databases">
        <title>Lake Tanganyika Metagenome-Assembled Genomes (MAGs).</title>
        <authorList>
            <person name="Tran P."/>
        </authorList>
    </citation>
    <scope>NUCLEOTIDE SEQUENCE</scope>
    <source>
        <strain evidence="2">K_DeepCast_65m_m2_066</strain>
    </source>
</reference>
<dbReference type="SUPFAM" id="SSF81442">
    <property type="entry name" value="Cytochrome c oxidase subunit I-like"/>
    <property type="match status" value="1"/>
</dbReference>
<evidence type="ECO:0000313" key="2">
    <source>
        <dbReference type="EMBL" id="MBM3224766.1"/>
    </source>
</evidence>
<feature type="transmembrane region" description="Helical" evidence="1">
    <location>
        <begin position="44"/>
        <end position="68"/>
    </location>
</feature>
<name>A0A937W0X2_UNCTE</name>
<accession>A0A937W0X2</accession>
<dbReference type="Proteomes" id="UP000712673">
    <property type="component" value="Unassembled WGS sequence"/>
</dbReference>
<keyword evidence="1" id="KW-1133">Transmembrane helix</keyword>
<organism evidence="2 3">
    <name type="scientific">Tectimicrobiota bacterium</name>
    <dbReference type="NCBI Taxonomy" id="2528274"/>
    <lineage>
        <taxon>Bacteria</taxon>
        <taxon>Pseudomonadati</taxon>
        <taxon>Nitrospinota/Tectimicrobiota group</taxon>
        <taxon>Candidatus Tectimicrobiota</taxon>
    </lineage>
</organism>